<dbReference type="SUPFAM" id="SSF51206">
    <property type="entry name" value="cAMP-binding domain-like"/>
    <property type="match status" value="1"/>
</dbReference>
<name>A0A178MED2_9PROT</name>
<dbReference type="InterPro" id="IPR018490">
    <property type="entry name" value="cNMP-bd_dom_sf"/>
</dbReference>
<dbReference type="STRING" id="1437059.A6A05_03820"/>
<dbReference type="InterPro" id="IPR000595">
    <property type="entry name" value="cNMP-bd_dom"/>
</dbReference>
<protein>
    <recommendedName>
        <fullName evidence="1">Cyclic nucleotide-binding domain-containing protein</fullName>
    </recommendedName>
</protein>
<dbReference type="PROSITE" id="PS00889">
    <property type="entry name" value="CNMP_BINDING_2"/>
    <property type="match status" value="1"/>
</dbReference>
<feature type="domain" description="Cyclic nucleotide-binding" evidence="1">
    <location>
        <begin position="20"/>
        <end position="123"/>
    </location>
</feature>
<dbReference type="PROSITE" id="PS50042">
    <property type="entry name" value="CNMP_BINDING_3"/>
    <property type="match status" value="1"/>
</dbReference>
<dbReference type="InterPro" id="IPR014710">
    <property type="entry name" value="RmlC-like_jellyroll"/>
</dbReference>
<gene>
    <name evidence="2" type="ORF">A6A05_03820</name>
</gene>
<accession>A0A178MED2</accession>
<dbReference type="CDD" id="cd00038">
    <property type="entry name" value="CAP_ED"/>
    <property type="match status" value="1"/>
</dbReference>
<dbReference type="PANTHER" id="PTHR24567">
    <property type="entry name" value="CRP FAMILY TRANSCRIPTIONAL REGULATORY PROTEIN"/>
    <property type="match status" value="1"/>
</dbReference>
<dbReference type="Pfam" id="PF00027">
    <property type="entry name" value="cNMP_binding"/>
    <property type="match status" value="1"/>
</dbReference>
<reference evidence="2 3" key="1">
    <citation type="submission" date="2016-04" db="EMBL/GenBank/DDBJ databases">
        <title>Draft genome sequence of freshwater magnetotactic bacteria Magnetospirillum marisnigri SP-1 and Magnetospirillum moscoviense BB-1.</title>
        <authorList>
            <person name="Koziaeva V."/>
            <person name="Dziuba M.V."/>
            <person name="Ivanov T.M."/>
            <person name="Kuznetsov B."/>
            <person name="Grouzdev D.S."/>
        </authorList>
    </citation>
    <scope>NUCLEOTIDE SEQUENCE [LARGE SCALE GENOMIC DNA]</scope>
    <source>
        <strain evidence="2 3">BB-1</strain>
    </source>
</reference>
<comment type="caution">
    <text evidence="2">The sequence shown here is derived from an EMBL/GenBank/DDBJ whole genome shotgun (WGS) entry which is preliminary data.</text>
</comment>
<keyword evidence="3" id="KW-1185">Reference proteome</keyword>
<dbReference type="AlphaFoldDB" id="A0A178MED2"/>
<dbReference type="GO" id="GO:0003700">
    <property type="term" value="F:DNA-binding transcription factor activity"/>
    <property type="evidence" value="ECO:0007669"/>
    <property type="project" value="TreeGrafter"/>
</dbReference>
<dbReference type="InterPro" id="IPR018488">
    <property type="entry name" value="cNMP-bd_CS"/>
</dbReference>
<evidence type="ECO:0000259" key="1">
    <source>
        <dbReference type="PROSITE" id="PS50042"/>
    </source>
</evidence>
<dbReference type="Gene3D" id="2.60.120.10">
    <property type="entry name" value="Jelly Rolls"/>
    <property type="match status" value="1"/>
</dbReference>
<evidence type="ECO:0000313" key="2">
    <source>
        <dbReference type="EMBL" id="OAN46365.1"/>
    </source>
</evidence>
<evidence type="ECO:0000313" key="3">
    <source>
        <dbReference type="Proteomes" id="UP000078543"/>
    </source>
</evidence>
<organism evidence="2 3">
    <name type="scientific">Magnetospirillum moscoviense</name>
    <dbReference type="NCBI Taxonomy" id="1437059"/>
    <lineage>
        <taxon>Bacteria</taxon>
        <taxon>Pseudomonadati</taxon>
        <taxon>Pseudomonadota</taxon>
        <taxon>Alphaproteobacteria</taxon>
        <taxon>Rhodospirillales</taxon>
        <taxon>Rhodospirillaceae</taxon>
        <taxon>Magnetospirillum</taxon>
    </lineage>
</organism>
<dbReference type="PANTHER" id="PTHR24567:SF68">
    <property type="entry name" value="DNA-BINDING TRANSCRIPTIONAL DUAL REGULATOR CRP"/>
    <property type="match status" value="1"/>
</dbReference>
<sequence length="219" mass="24389">MGGLNLDKQGHFTNAISGRLERLHLKAGQRVFSQGDVGNAAYIVQKGLIRLYQAADDQQVELGDIGVGEIFGEMAVLDQGSRSASAVAIEDSTVAIVPLPVFQHKLKNADRFLAALIGLFIKNIRNSPKLFLRRPRSFRDHVKQMRMFSWNMRRFAGRIQDVEMADDLLDVLDRLDANLVDLNNVSELCADNRHDLLSEDDLTGNGFVDVIGTEGQRKI</sequence>
<dbReference type="PRINTS" id="PR00103">
    <property type="entry name" value="CAMPKINASE"/>
</dbReference>
<dbReference type="GO" id="GO:0005829">
    <property type="term" value="C:cytosol"/>
    <property type="evidence" value="ECO:0007669"/>
    <property type="project" value="TreeGrafter"/>
</dbReference>
<dbReference type="EMBL" id="LWQU01000174">
    <property type="protein sequence ID" value="OAN46365.1"/>
    <property type="molecule type" value="Genomic_DNA"/>
</dbReference>
<dbReference type="SMART" id="SM00100">
    <property type="entry name" value="cNMP"/>
    <property type="match status" value="1"/>
</dbReference>
<dbReference type="Proteomes" id="UP000078543">
    <property type="component" value="Unassembled WGS sequence"/>
</dbReference>
<dbReference type="InterPro" id="IPR050397">
    <property type="entry name" value="Env_Response_Regulators"/>
</dbReference>
<proteinExistence type="predicted"/>